<dbReference type="HOGENOM" id="CLU_024853_4_1_7"/>
<evidence type="ECO:0000256" key="9">
    <source>
        <dbReference type="ARBA" id="ARBA00022958"/>
    </source>
</evidence>
<dbReference type="PIRSF" id="PIRSF017184">
    <property type="entry name" value="Nnr"/>
    <property type="match status" value="1"/>
</dbReference>
<comment type="catalytic activity">
    <reaction evidence="1 18 19">
        <text>(6R)-NADHX = (6S)-NADHX</text>
        <dbReference type="Rhea" id="RHEA:32215"/>
        <dbReference type="ChEBI" id="CHEBI:64074"/>
        <dbReference type="ChEBI" id="CHEBI:64075"/>
        <dbReference type="EC" id="5.1.99.6"/>
    </reaction>
</comment>
<feature type="binding site" evidence="17">
    <location>
        <position position="330"/>
    </location>
    <ligand>
        <name>(6S)-NADPHX</name>
        <dbReference type="ChEBI" id="CHEBI:64076"/>
    </ligand>
</feature>
<dbReference type="SUPFAM" id="SSF64153">
    <property type="entry name" value="YjeF N-terminal domain-like"/>
    <property type="match status" value="1"/>
</dbReference>
<dbReference type="GO" id="GO:0052855">
    <property type="term" value="F:ADP-dependent NAD(P)H-hydrate dehydratase activity"/>
    <property type="evidence" value="ECO:0007669"/>
    <property type="project" value="UniProtKB-UniRule"/>
</dbReference>
<evidence type="ECO:0000256" key="2">
    <source>
        <dbReference type="ARBA" id="ARBA00000909"/>
    </source>
</evidence>
<feature type="domain" description="YjeF N-terminal" evidence="21">
    <location>
        <begin position="9"/>
        <end position="216"/>
    </location>
</feature>
<keyword evidence="11 18" id="KW-0413">Isomerase</keyword>
<keyword evidence="5 18" id="KW-0479">Metal-binding</keyword>
<evidence type="ECO:0000256" key="17">
    <source>
        <dbReference type="HAMAP-Rule" id="MF_01965"/>
    </source>
</evidence>
<comment type="cofactor">
    <cofactor evidence="17">
        <name>Mg(2+)</name>
        <dbReference type="ChEBI" id="CHEBI:18420"/>
    </cofactor>
</comment>
<feature type="domain" description="YjeF C-terminal" evidence="20">
    <location>
        <begin position="226"/>
        <end position="507"/>
    </location>
</feature>
<dbReference type="GO" id="GO:0110051">
    <property type="term" value="P:metabolite repair"/>
    <property type="evidence" value="ECO:0007669"/>
    <property type="project" value="TreeGrafter"/>
</dbReference>
<dbReference type="PANTHER" id="PTHR12592">
    <property type="entry name" value="ATP-DEPENDENT (S)-NAD(P)H-HYDRATE DEHYDRATASE FAMILY MEMBER"/>
    <property type="match status" value="1"/>
</dbReference>
<evidence type="ECO:0000259" key="21">
    <source>
        <dbReference type="PROSITE" id="PS51385"/>
    </source>
</evidence>
<keyword evidence="13" id="KW-0511">Multifunctional enzyme</keyword>
<dbReference type="HAMAP" id="MF_01965">
    <property type="entry name" value="NADHX_dehydratase"/>
    <property type="match status" value="1"/>
</dbReference>
<evidence type="ECO:0000256" key="6">
    <source>
        <dbReference type="ARBA" id="ARBA00022741"/>
    </source>
</evidence>
<evidence type="ECO:0000313" key="23">
    <source>
        <dbReference type="Proteomes" id="UP000007089"/>
    </source>
</evidence>
<keyword evidence="22" id="KW-0808">Transferase</keyword>
<evidence type="ECO:0000256" key="13">
    <source>
        <dbReference type="ARBA" id="ARBA00023268"/>
    </source>
</evidence>
<dbReference type="Gene3D" id="3.40.1190.20">
    <property type="match status" value="1"/>
</dbReference>
<dbReference type="InterPro" id="IPR004443">
    <property type="entry name" value="YjeF_N_dom"/>
</dbReference>
<evidence type="ECO:0000256" key="8">
    <source>
        <dbReference type="ARBA" id="ARBA00022857"/>
    </source>
</evidence>
<name>B8JBG4_ANAD2</name>
<feature type="binding site" evidence="18">
    <location>
        <begin position="126"/>
        <end position="132"/>
    </location>
    <ligand>
        <name>(6S)-NADPHX</name>
        <dbReference type="ChEBI" id="CHEBI:64076"/>
    </ligand>
</feature>
<keyword evidence="7 17" id="KW-0067">ATP-binding</keyword>
<dbReference type="PANTHER" id="PTHR12592:SF0">
    <property type="entry name" value="ATP-DEPENDENT (S)-NAD(P)H-HYDRATE DEHYDRATASE"/>
    <property type="match status" value="1"/>
</dbReference>
<evidence type="ECO:0000256" key="16">
    <source>
        <dbReference type="ARBA" id="ARBA00049209"/>
    </source>
</evidence>
<dbReference type="SUPFAM" id="SSF53613">
    <property type="entry name" value="Ribokinase-like"/>
    <property type="match status" value="1"/>
</dbReference>
<dbReference type="NCBIfam" id="TIGR00196">
    <property type="entry name" value="yjeF_cterm"/>
    <property type="match status" value="1"/>
</dbReference>
<keyword evidence="10 17" id="KW-0520">NAD</keyword>
<evidence type="ECO:0000256" key="5">
    <source>
        <dbReference type="ARBA" id="ARBA00022723"/>
    </source>
</evidence>
<keyword evidence="22" id="KW-0418">Kinase</keyword>
<dbReference type="InterPro" id="IPR029056">
    <property type="entry name" value="Ribokinase-like"/>
</dbReference>
<feature type="binding site" evidence="18">
    <location>
        <position position="122"/>
    </location>
    <ligand>
        <name>K(+)</name>
        <dbReference type="ChEBI" id="CHEBI:29103"/>
    </ligand>
</feature>
<evidence type="ECO:0000256" key="3">
    <source>
        <dbReference type="ARBA" id="ARBA00006001"/>
    </source>
</evidence>
<protein>
    <recommendedName>
        <fullName evidence="19">Bifunctional NAD(P)H-hydrate repair enzyme</fullName>
    </recommendedName>
    <alternativeName>
        <fullName evidence="19">Nicotinamide nucleotide repair protein</fullName>
    </alternativeName>
    <domain>
        <recommendedName>
            <fullName evidence="19">ADP-dependent (S)-NAD(P)H-hydrate dehydratase</fullName>
            <ecNumber evidence="19">4.2.1.136</ecNumber>
        </recommendedName>
        <alternativeName>
            <fullName evidence="19">ADP-dependent NAD(P)HX dehydratase</fullName>
        </alternativeName>
    </domain>
    <domain>
        <recommendedName>
            <fullName evidence="19">NAD(P)H-hydrate epimerase</fullName>
            <ecNumber evidence="19">5.1.99.6</ecNumber>
        </recommendedName>
    </domain>
</protein>
<keyword evidence="9 18" id="KW-0630">Potassium</keyword>
<dbReference type="Pfam" id="PF01256">
    <property type="entry name" value="Carb_kinase"/>
    <property type="match status" value="1"/>
</dbReference>
<dbReference type="InterPro" id="IPR036652">
    <property type="entry name" value="YjeF_N_dom_sf"/>
</dbReference>
<dbReference type="GO" id="GO:0046872">
    <property type="term" value="F:metal ion binding"/>
    <property type="evidence" value="ECO:0007669"/>
    <property type="project" value="UniProtKB-UniRule"/>
</dbReference>
<feature type="binding site" evidence="18">
    <location>
        <position position="58"/>
    </location>
    <ligand>
        <name>K(+)</name>
        <dbReference type="ChEBI" id="CHEBI:29103"/>
    </ligand>
</feature>
<dbReference type="EC" id="5.1.99.6" evidence="19"/>
<dbReference type="RefSeq" id="WP_012633592.1">
    <property type="nucleotide sequence ID" value="NC_011891.1"/>
</dbReference>
<feature type="binding site" evidence="18">
    <location>
        <position position="161"/>
    </location>
    <ligand>
        <name>K(+)</name>
        <dbReference type="ChEBI" id="CHEBI:29103"/>
    </ligand>
</feature>
<comment type="similarity">
    <text evidence="18">Belongs to the NnrE/AIBP family.</text>
</comment>
<feature type="binding site" evidence="17">
    <location>
        <begin position="418"/>
        <end position="422"/>
    </location>
    <ligand>
        <name>AMP</name>
        <dbReference type="ChEBI" id="CHEBI:456215"/>
    </ligand>
</feature>
<evidence type="ECO:0000256" key="14">
    <source>
        <dbReference type="ARBA" id="ARBA00025153"/>
    </source>
</evidence>
<dbReference type="GO" id="GO:0016301">
    <property type="term" value="F:kinase activity"/>
    <property type="evidence" value="ECO:0007669"/>
    <property type="project" value="UniProtKB-KW"/>
</dbReference>
<feature type="binding site" evidence="17">
    <location>
        <position position="447"/>
    </location>
    <ligand>
        <name>AMP</name>
        <dbReference type="ChEBI" id="CHEBI:456215"/>
    </ligand>
</feature>
<sequence>MRLVGAAEMRAIDRAAIDGLGIPSLELMERAGRAAADAARGLAGPGGRFAVVCGGGNNGGDGWVVARLLVGAGRAVRVVSLVDAARLSPDARAERARAEAAGVAAEAADAPLEAGPGDVVVDAIFGTGLSRAPEGAFAAAISRIEAARRAGARVLAVDVPSGLSADTGQPLGEACVRADRTVTFAFQKRGLVLHPGPAHAGEVTVADIGIPPEAAAQVPAEAELLVEDEARALVPPRDPEAHKGEAGRVLVIAGSPGKTGAAHLALTGALRGGAGLVTLAARAEVLPLALAGRPEAMSAALPGAGPLAAADLGPLLEAAAAADALVIGPGIPRGDGTGALLLELLSRAGLPAVLDADALNAVAGQAERLAATGVPLLLTPHPGEMARLCGLSTAEVQRDRLGLAARQASAWAATVVLKGARTVVADPSGPPAVIPTGNPGMATGGTGDVLAGLCGALLAGGLAPGAAGRAGAWVHGRAGDLVARRLGERGLLAGDLGAAIGEVWAEWRR</sequence>
<evidence type="ECO:0000256" key="11">
    <source>
        <dbReference type="ARBA" id="ARBA00023235"/>
    </source>
</evidence>
<comment type="catalytic activity">
    <reaction evidence="2 18 19">
        <text>(6R)-NADPHX = (6S)-NADPHX</text>
        <dbReference type="Rhea" id="RHEA:32227"/>
        <dbReference type="ChEBI" id="CHEBI:64076"/>
        <dbReference type="ChEBI" id="CHEBI:64077"/>
        <dbReference type="EC" id="5.1.99.6"/>
    </reaction>
</comment>
<comment type="function">
    <text evidence="18">Catalyzes the epimerization of the S- and R-forms of NAD(P)HX, a damaged form of NAD(P)H that is a result of enzymatic or heat-dependent hydration. This is a prerequisite for the S-specific NAD(P)H-hydrate dehydratase to allow the repair of both epimers of NAD(P)HX.</text>
</comment>
<dbReference type="PROSITE" id="PS51385">
    <property type="entry name" value="YJEF_N"/>
    <property type="match status" value="1"/>
</dbReference>
<dbReference type="InterPro" id="IPR000631">
    <property type="entry name" value="CARKD"/>
</dbReference>
<comment type="caution">
    <text evidence="18">Lacks conserved residue(s) required for the propagation of feature annotation.</text>
</comment>
<feature type="binding site" evidence="18">
    <location>
        <begin position="57"/>
        <end position="61"/>
    </location>
    <ligand>
        <name>(6S)-NADPHX</name>
        <dbReference type="ChEBI" id="CHEBI:64076"/>
    </ligand>
</feature>
<dbReference type="InterPro" id="IPR030677">
    <property type="entry name" value="Nnr"/>
</dbReference>
<evidence type="ECO:0000256" key="12">
    <source>
        <dbReference type="ARBA" id="ARBA00023239"/>
    </source>
</evidence>
<dbReference type="AlphaFoldDB" id="B8JBG4"/>
<comment type="similarity">
    <text evidence="17">Belongs to the NnrD/CARKD family.</text>
</comment>
<dbReference type="KEGG" id="acp:A2cp1_2453"/>
<feature type="binding site" evidence="17">
    <location>
        <position position="381"/>
    </location>
    <ligand>
        <name>(6S)-NADPHX</name>
        <dbReference type="ChEBI" id="CHEBI:64076"/>
    </ligand>
</feature>
<evidence type="ECO:0000256" key="19">
    <source>
        <dbReference type="PIRNR" id="PIRNR017184"/>
    </source>
</evidence>
<comment type="similarity">
    <text evidence="3 19">In the N-terminal section; belongs to the NnrE/AIBP family.</text>
</comment>
<organism evidence="22 23">
    <name type="scientific">Anaeromyxobacter dehalogenans (strain ATCC BAA-258 / DSM 21875 / 2CP-1)</name>
    <dbReference type="NCBI Taxonomy" id="455488"/>
    <lineage>
        <taxon>Bacteria</taxon>
        <taxon>Pseudomonadati</taxon>
        <taxon>Myxococcota</taxon>
        <taxon>Myxococcia</taxon>
        <taxon>Myxococcales</taxon>
        <taxon>Cystobacterineae</taxon>
        <taxon>Anaeromyxobacteraceae</taxon>
        <taxon>Anaeromyxobacter</taxon>
    </lineage>
</organism>
<dbReference type="PROSITE" id="PS51383">
    <property type="entry name" value="YJEF_C_3"/>
    <property type="match status" value="1"/>
</dbReference>
<dbReference type="NCBIfam" id="TIGR00197">
    <property type="entry name" value="yjeF_nterm"/>
    <property type="match status" value="1"/>
</dbReference>
<comment type="function">
    <text evidence="17">Catalyzes the dehydration of the S-form of NAD(P)HX at the expense of ADP, which is converted to AMP. Together with NAD(P)HX epimerase, which catalyzes the epimerization of the S- and R-forms, the enzyme allows the repair of both epimers of NAD(P)HX, a damaged form of NAD(P)H that is a result of enzymatic or heat-dependent hydration.</text>
</comment>
<accession>B8JBG4</accession>
<evidence type="ECO:0000256" key="18">
    <source>
        <dbReference type="HAMAP-Rule" id="MF_01966"/>
    </source>
</evidence>
<reference evidence="22" key="1">
    <citation type="submission" date="2009-01" db="EMBL/GenBank/DDBJ databases">
        <title>Complete sequence of Anaeromyxobacter dehalogenans 2CP-1.</title>
        <authorList>
            <consortium name="US DOE Joint Genome Institute"/>
            <person name="Lucas S."/>
            <person name="Copeland A."/>
            <person name="Lapidus A."/>
            <person name="Glavina del Rio T."/>
            <person name="Dalin E."/>
            <person name="Tice H."/>
            <person name="Bruce D."/>
            <person name="Goodwin L."/>
            <person name="Pitluck S."/>
            <person name="Saunders E."/>
            <person name="Brettin T."/>
            <person name="Detter J.C."/>
            <person name="Han C."/>
            <person name="Larimer F."/>
            <person name="Land M."/>
            <person name="Hauser L."/>
            <person name="Kyrpides N."/>
            <person name="Ovchinnikova G."/>
            <person name="Beliaev A.S."/>
            <person name="Richardson P."/>
        </authorList>
    </citation>
    <scope>NUCLEOTIDE SEQUENCE</scope>
    <source>
        <strain evidence="22">2CP-1</strain>
    </source>
</reference>
<evidence type="ECO:0000259" key="20">
    <source>
        <dbReference type="PROSITE" id="PS51383"/>
    </source>
</evidence>
<dbReference type="EMBL" id="CP001359">
    <property type="protein sequence ID" value="ACL65791.1"/>
    <property type="molecule type" value="Genomic_DNA"/>
</dbReference>
<evidence type="ECO:0000256" key="15">
    <source>
        <dbReference type="ARBA" id="ARBA00048238"/>
    </source>
</evidence>
<evidence type="ECO:0000256" key="10">
    <source>
        <dbReference type="ARBA" id="ARBA00023027"/>
    </source>
</evidence>
<comment type="catalytic activity">
    <reaction evidence="15 17 19">
        <text>(6S)-NADHX + ADP = AMP + phosphate + NADH + H(+)</text>
        <dbReference type="Rhea" id="RHEA:32223"/>
        <dbReference type="ChEBI" id="CHEBI:15378"/>
        <dbReference type="ChEBI" id="CHEBI:43474"/>
        <dbReference type="ChEBI" id="CHEBI:57945"/>
        <dbReference type="ChEBI" id="CHEBI:64074"/>
        <dbReference type="ChEBI" id="CHEBI:456215"/>
        <dbReference type="ChEBI" id="CHEBI:456216"/>
        <dbReference type="EC" id="4.2.1.136"/>
    </reaction>
</comment>
<dbReference type="HAMAP" id="MF_01966">
    <property type="entry name" value="NADHX_epimerase"/>
    <property type="match status" value="1"/>
</dbReference>
<gene>
    <name evidence="18" type="primary">nnrE</name>
    <name evidence="17" type="synonym">nnrD</name>
    <name evidence="22" type="ordered locus">A2cp1_2453</name>
</gene>
<feature type="binding site" evidence="17">
    <location>
        <position position="448"/>
    </location>
    <ligand>
        <name>(6S)-NADPHX</name>
        <dbReference type="ChEBI" id="CHEBI:64076"/>
    </ligand>
</feature>
<dbReference type="GO" id="GO:0052856">
    <property type="term" value="F:NAD(P)HX epimerase activity"/>
    <property type="evidence" value="ECO:0007669"/>
    <property type="project" value="UniProtKB-UniRule"/>
</dbReference>
<evidence type="ECO:0000256" key="7">
    <source>
        <dbReference type="ARBA" id="ARBA00022840"/>
    </source>
</evidence>
<dbReference type="Gene3D" id="3.40.50.10260">
    <property type="entry name" value="YjeF N-terminal domain"/>
    <property type="match status" value="1"/>
</dbReference>
<keyword evidence="12 17" id="KW-0456">Lyase</keyword>
<dbReference type="Proteomes" id="UP000007089">
    <property type="component" value="Chromosome"/>
</dbReference>
<comment type="cofactor">
    <cofactor evidence="18 19">
        <name>K(+)</name>
        <dbReference type="ChEBI" id="CHEBI:29103"/>
    </cofactor>
    <text evidence="18 19">Binds 1 potassium ion per subunit.</text>
</comment>
<dbReference type="CDD" id="cd01171">
    <property type="entry name" value="YXKO-related"/>
    <property type="match status" value="1"/>
</dbReference>
<comment type="function">
    <text evidence="14 19">Bifunctional enzyme that catalyzes the epimerization of the S- and R-forms of NAD(P)HX and the dehydration of the S-form of NAD(P)HX at the expense of ADP, which is converted to AMP. This allows the repair of both epimers of NAD(P)HX, a damaged form of NAD(P)H that is a result of enzymatic or heat-dependent hydration.</text>
</comment>
<evidence type="ECO:0000313" key="22">
    <source>
        <dbReference type="EMBL" id="ACL65791.1"/>
    </source>
</evidence>
<dbReference type="EC" id="4.2.1.136" evidence="19"/>
<comment type="subunit">
    <text evidence="17">Homotetramer.</text>
</comment>
<feature type="binding site" evidence="18">
    <location>
        <position position="158"/>
    </location>
    <ligand>
        <name>(6S)-NADPHX</name>
        <dbReference type="ChEBI" id="CHEBI:64076"/>
    </ligand>
</feature>
<comment type="similarity">
    <text evidence="4 19">In the C-terminal section; belongs to the NnrD/CARKD family.</text>
</comment>
<dbReference type="GO" id="GO:0046496">
    <property type="term" value="P:nicotinamide nucleotide metabolic process"/>
    <property type="evidence" value="ECO:0007669"/>
    <property type="project" value="UniProtKB-UniRule"/>
</dbReference>
<keyword evidence="8 17" id="KW-0521">NADP</keyword>
<dbReference type="Pfam" id="PF03853">
    <property type="entry name" value="YjeF_N"/>
    <property type="match status" value="1"/>
</dbReference>
<feature type="binding site" evidence="17">
    <location>
        <position position="261"/>
    </location>
    <ligand>
        <name>(6S)-NADPHX</name>
        <dbReference type="ChEBI" id="CHEBI:64076"/>
    </ligand>
</feature>
<evidence type="ECO:0000256" key="4">
    <source>
        <dbReference type="ARBA" id="ARBA00009524"/>
    </source>
</evidence>
<comment type="catalytic activity">
    <reaction evidence="16 17 19">
        <text>(6S)-NADPHX + ADP = AMP + phosphate + NADPH + H(+)</text>
        <dbReference type="Rhea" id="RHEA:32235"/>
        <dbReference type="ChEBI" id="CHEBI:15378"/>
        <dbReference type="ChEBI" id="CHEBI:43474"/>
        <dbReference type="ChEBI" id="CHEBI:57783"/>
        <dbReference type="ChEBI" id="CHEBI:64076"/>
        <dbReference type="ChEBI" id="CHEBI:456215"/>
        <dbReference type="ChEBI" id="CHEBI:456216"/>
        <dbReference type="EC" id="4.2.1.136"/>
    </reaction>
</comment>
<dbReference type="GO" id="GO:0005524">
    <property type="term" value="F:ATP binding"/>
    <property type="evidence" value="ECO:0007669"/>
    <property type="project" value="UniProtKB-UniRule"/>
</dbReference>
<keyword evidence="23" id="KW-1185">Reference proteome</keyword>
<keyword evidence="6 17" id="KW-0547">Nucleotide-binding</keyword>
<evidence type="ECO:0000256" key="1">
    <source>
        <dbReference type="ARBA" id="ARBA00000013"/>
    </source>
</evidence>
<proteinExistence type="inferred from homology"/>